<dbReference type="InterPro" id="IPR043504">
    <property type="entry name" value="Peptidase_S1_PA_chymotrypsin"/>
</dbReference>
<organism evidence="3 5">
    <name type="scientific">Lawsonella clevelandensis</name>
    <dbReference type="NCBI Taxonomy" id="1528099"/>
    <lineage>
        <taxon>Bacteria</taxon>
        <taxon>Bacillati</taxon>
        <taxon>Actinomycetota</taxon>
        <taxon>Actinomycetes</taxon>
        <taxon>Mycobacteriales</taxon>
        <taxon>Lawsonellaceae</taxon>
        <taxon>Lawsonella</taxon>
    </lineage>
</organism>
<dbReference type="Proteomes" id="UP000324288">
    <property type="component" value="Chromosome"/>
</dbReference>
<feature type="signal peptide" evidence="2">
    <location>
        <begin position="1"/>
        <end position="25"/>
    </location>
</feature>
<gene>
    <name evidence="3" type="ORF">AL705_06800</name>
    <name evidence="4" type="ORF">LC603019_01348</name>
</gene>
<evidence type="ECO:0000313" key="4">
    <source>
        <dbReference type="EMBL" id="VHO01420.1"/>
    </source>
</evidence>
<evidence type="ECO:0008006" key="7">
    <source>
        <dbReference type="Google" id="ProtNLM"/>
    </source>
</evidence>
<reference evidence="3 5" key="1">
    <citation type="journal article" date="2015" name="Genome Announc.">
        <title>Complete Genome Sequences for Two Strains of a Novel Fastidious, Partially Acid-Fast, Gram-Positive Corynebacterineae Bacterium, Derived from Human Clinical Samples.</title>
        <authorList>
            <person name="Nicholson A.C."/>
            <person name="Bell M."/>
            <person name="Humrighouse B.W."/>
            <person name="McQuiston J.R."/>
        </authorList>
    </citation>
    <scope>NUCLEOTIDE SEQUENCE [LARGE SCALE GENOMIC DNA]</scope>
    <source>
        <strain evidence="3 5">X1698</strain>
    </source>
</reference>
<dbReference type="OrthoDB" id="8781117at2"/>
<evidence type="ECO:0000313" key="5">
    <source>
        <dbReference type="Proteomes" id="UP000068137"/>
    </source>
</evidence>
<feature type="compositionally biased region" description="Low complexity" evidence="1">
    <location>
        <begin position="32"/>
        <end position="50"/>
    </location>
</feature>
<dbReference type="STRING" id="1528099.AL705_06800"/>
<evidence type="ECO:0000256" key="2">
    <source>
        <dbReference type="SAM" id="SignalP"/>
    </source>
</evidence>
<name>A0A0M3TBV8_9ACTN</name>
<proteinExistence type="predicted"/>
<dbReference type="PROSITE" id="PS51257">
    <property type="entry name" value="PROKAR_LIPOPROTEIN"/>
    <property type="match status" value="1"/>
</dbReference>
<dbReference type="RefSeq" id="WP_053962366.1">
    <property type="nucleotide sequence ID" value="NZ_CP012390.1"/>
</dbReference>
<reference evidence="3" key="2">
    <citation type="journal article" date="2016" name="Int. J. Syst. Evol. Microbiol.">
        <title>Lawsonella clevelandensis gen. nov., sp. nov., a new member of the suborder Corynebacterineae isolated from human abscesses.</title>
        <authorList>
            <person name="Bell M.E."/>
            <person name="Bernard K.A."/>
            <person name="Harrington S.M."/>
            <person name="Patel N.B."/>
            <person name="Tucker T.A."/>
            <person name="Metcalfe M.G."/>
            <person name="McQuiston J.R."/>
        </authorList>
    </citation>
    <scope>NUCLEOTIDE SEQUENCE</scope>
    <source>
        <strain evidence="3">X1698</strain>
    </source>
</reference>
<keyword evidence="2" id="KW-0732">Signal</keyword>
<feature type="region of interest" description="Disordered" evidence="1">
    <location>
        <begin position="32"/>
        <end position="116"/>
    </location>
</feature>
<feature type="compositionally biased region" description="Low complexity" evidence="1">
    <location>
        <begin position="87"/>
        <end position="105"/>
    </location>
</feature>
<feature type="compositionally biased region" description="Basic and acidic residues" evidence="1">
    <location>
        <begin position="51"/>
        <end position="65"/>
    </location>
</feature>
<protein>
    <recommendedName>
        <fullName evidence="7">Peptidase S1 domain-containing protein</fullName>
    </recommendedName>
</protein>
<accession>A0A0M3TBV8</accession>
<dbReference type="AlphaFoldDB" id="A0A0M3TBV8"/>
<dbReference type="Gene3D" id="2.40.10.10">
    <property type="entry name" value="Trypsin-like serine proteases"/>
    <property type="match status" value="1"/>
</dbReference>
<reference evidence="4 6" key="3">
    <citation type="submission" date="2019-04" db="EMBL/GenBank/DDBJ databases">
        <authorList>
            <person name="Seth-Smith MB H."/>
            <person name="Seth-Smith H."/>
        </authorList>
    </citation>
    <scope>NUCLEOTIDE SEQUENCE [LARGE SCALE GENOMIC DNA]</scope>
    <source>
        <strain evidence="4">USB-603019</strain>
    </source>
</reference>
<feature type="chain" id="PRO_5044544827" description="Peptidase S1 domain-containing protein" evidence="2">
    <location>
        <begin position="26"/>
        <end position="206"/>
    </location>
</feature>
<evidence type="ECO:0000313" key="6">
    <source>
        <dbReference type="Proteomes" id="UP000324288"/>
    </source>
</evidence>
<dbReference type="Proteomes" id="UP000068137">
    <property type="component" value="Chromosome"/>
</dbReference>
<dbReference type="KEGG" id="cbq:AL705_06800"/>
<evidence type="ECO:0000313" key="3">
    <source>
        <dbReference type="EMBL" id="ALE19304.1"/>
    </source>
</evidence>
<dbReference type="EMBL" id="CP012390">
    <property type="protein sequence ID" value="ALE19304.1"/>
    <property type="molecule type" value="Genomic_DNA"/>
</dbReference>
<keyword evidence="6" id="KW-1185">Reference proteome</keyword>
<evidence type="ECO:0000256" key="1">
    <source>
        <dbReference type="SAM" id="MobiDB-lite"/>
    </source>
</evidence>
<dbReference type="EMBL" id="LR584267">
    <property type="protein sequence ID" value="VHO01420.1"/>
    <property type="molecule type" value="Genomic_DNA"/>
</dbReference>
<sequence>MTPPRRLVTAVTAATISLLTLSACGDHSIYASSDATESRTDTTTTKATSHANDHYDYRSSTERSSYRRSHRNSDADGQAYTPRSIQRTRTSAAPTTTTLTTTQVRPAPPDGQSDSHIYHSSKEWGWLSYPGKVVPGGLILNITQNKQCSVGWIVGREQRRFILTAGHCGSVRDQFAVSDQSGNRAIIGDNGGISFPQNRWRRLRPH</sequence>